<evidence type="ECO:0000313" key="1">
    <source>
        <dbReference type="EMBL" id="KAK5996021.1"/>
    </source>
</evidence>
<name>A0ABR0SWA0_9HYPO</name>
<sequence length="422" mass="47039">MHLPSEILHSIAEFAGTPNLRFLSAESPRAYDRLCRIEIRTCNQRLGNLRLVNKAFCQVASELLFRKIAASCDRDHCLTRLTRLGDMSLSPYASCVRSLVLGIHFSSSGENSLIYAQHLAEHLPTYLERLPNLRTLSIDISQREFLADVTKRIVIGGVLTALASANLPRLQELTVALPFATDFSLFFSEGGQLPASAKEAFSRIRTMDVKVMNWRSLRVRHAATETHGSEMFKLAQCAENLSALEVSGPNQVILDKATMPTSRPLKTLHLNNISFSLDTLRNLLNSCKSSLNTIQFYGTGLSSGTWKDALLEMSKLPNIQDVFLQAVTYSLKSRGREVVPNYRLSMGETTVARDDLDLLAVEILQRCINANRVAAGLPEIDEERYSYDREETLQDAIEALRAEQAKNNHNLTGLSPGLLNFI</sequence>
<reference evidence="1 2" key="1">
    <citation type="submission" date="2024-01" db="EMBL/GenBank/DDBJ databases">
        <title>Complete genome of Cladobotryum mycophilum ATHUM6906.</title>
        <authorList>
            <person name="Christinaki A.C."/>
            <person name="Myridakis A.I."/>
            <person name="Kouvelis V.N."/>
        </authorList>
    </citation>
    <scope>NUCLEOTIDE SEQUENCE [LARGE SCALE GENOMIC DNA]</scope>
    <source>
        <strain evidence="1 2">ATHUM6906</strain>
    </source>
</reference>
<dbReference type="Proteomes" id="UP001338125">
    <property type="component" value="Unassembled WGS sequence"/>
</dbReference>
<organism evidence="1 2">
    <name type="scientific">Cladobotryum mycophilum</name>
    <dbReference type="NCBI Taxonomy" id="491253"/>
    <lineage>
        <taxon>Eukaryota</taxon>
        <taxon>Fungi</taxon>
        <taxon>Dikarya</taxon>
        <taxon>Ascomycota</taxon>
        <taxon>Pezizomycotina</taxon>
        <taxon>Sordariomycetes</taxon>
        <taxon>Hypocreomycetidae</taxon>
        <taxon>Hypocreales</taxon>
        <taxon>Hypocreaceae</taxon>
        <taxon>Cladobotryum</taxon>
    </lineage>
</organism>
<comment type="caution">
    <text evidence="1">The sequence shown here is derived from an EMBL/GenBank/DDBJ whole genome shotgun (WGS) entry which is preliminary data.</text>
</comment>
<protein>
    <recommendedName>
        <fullName evidence="3">F-box domain-containing protein</fullName>
    </recommendedName>
</protein>
<dbReference type="EMBL" id="JAVFKD010000004">
    <property type="protein sequence ID" value="KAK5996021.1"/>
    <property type="molecule type" value="Genomic_DNA"/>
</dbReference>
<keyword evidence="2" id="KW-1185">Reference proteome</keyword>
<evidence type="ECO:0008006" key="3">
    <source>
        <dbReference type="Google" id="ProtNLM"/>
    </source>
</evidence>
<gene>
    <name evidence="1" type="ORF">PT974_04444</name>
</gene>
<dbReference type="SUPFAM" id="SSF52047">
    <property type="entry name" value="RNI-like"/>
    <property type="match status" value="1"/>
</dbReference>
<evidence type="ECO:0000313" key="2">
    <source>
        <dbReference type="Proteomes" id="UP001338125"/>
    </source>
</evidence>
<proteinExistence type="predicted"/>
<accession>A0ABR0SWA0</accession>